<feature type="transmembrane region" description="Helical" evidence="1">
    <location>
        <begin position="34"/>
        <end position="51"/>
    </location>
</feature>
<dbReference type="EMBL" id="JBHSZG010000008">
    <property type="protein sequence ID" value="MFC7138002.1"/>
    <property type="molecule type" value="Genomic_DNA"/>
</dbReference>
<reference evidence="2 3" key="1">
    <citation type="journal article" date="2019" name="Int. J. Syst. Evol. Microbiol.">
        <title>The Global Catalogue of Microorganisms (GCM) 10K type strain sequencing project: providing services to taxonomists for standard genome sequencing and annotation.</title>
        <authorList>
            <consortium name="The Broad Institute Genomics Platform"/>
            <consortium name="The Broad Institute Genome Sequencing Center for Infectious Disease"/>
            <person name="Wu L."/>
            <person name="Ma J."/>
        </authorList>
    </citation>
    <scope>NUCLEOTIDE SEQUENCE [LARGE SCALE GENOMIC DNA]</scope>
    <source>
        <strain evidence="2 3">DT92</strain>
    </source>
</reference>
<gene>
    <name evidence="2" type="ORF">ACFQRB_19175</name>
</gene>
<evidence type="ECO:0000256" key="1">
    <source>
        <dbReference type="SAM" id="Phobius"/>
    </source>
</evidence>
<name>A0ABD5XXT5_9EURY</name>
<keyword evidence="1" id="KW-1133">Transmembrane helix</keyword>
<feature type="transmembrane region" description="Helical" evidence="1">
    <location>
        <begin position="6"/>
        <end position="27"/>
    </location>
</feature>
<proteinExistence type="predicted"/>
<evidence type="ECO:0000313" key="2">
    <source>
        <dbReference type="EMBL" id="MFC7138002.1"/>
    </source>
</evidence>
<keyword evidence="1" id="KW-0812">Transmembrane</keyword>
<protein>
    <submittedName>
        <fullName evidence="2">Uncharacterized protein</fullName>
    </submittedName>
</protein>
<feature type="transmembrane region" description="Helical" evidence="1">
    <location>
        <begin position="103"/>
        <end position="126"/>
    </location>
</feature>
<dbReference type="AlphaFoldDB" id="A0ABD5XXT5"/>
<dbReference type="Proteomes" id="UP001596368">
    <property type="component" value="Unassembled WGS sequence"/>
</dbReference>
<feature type="transmembrane region" description="Helical" evidence="1">
    <location>
        <begin position="71"/>
        <end position="91"/>
    </location>
</feature>
<keyword evidence="3" id="KW-1185">Reference proteome</keyword>
<keyword evidence="1" id="KW-0472">Membrane</keyword>
<sequence length="134" mass="14153">MVSERLWIDAGRGLVFLLLYGLIAEALTPRFHPYLRAAAALALALAAIGAVDVGPRLIRGDRPLLDTDSRLYSVRGLALLTLLILVTAITADGLRAATTLPETVVTLAGFAVGVLVVLGPIAGYYWRRSAASPS</sequence>
<evidence type="ECO:0000313" key="3">
    <source>
        <dbReference type="Proteomes" id="UP001596368"/>
    </source>
</evidence>
<comment type="caution">
    <text evidence="2">The sequence shown here is derived from an EMBL/GenBank/DDBJ whole genome shotgun (WGS) entry which is preliminary data.</text>
</comment>
<accession>A0ABD5XXT5</accession>
<organism evidence="2 3">
    <name type="scientific">Halobaculum litoreum</name>
    <dbReference type="NCBI Taxonomy" id="3031998"/>
    <lineage>
        <taxon>Archaea</taxon>
        <taxon>Methanobacteriati</taxon>
        <taxon>Methanobacteriota</taxon>
        <taxon>Stenosarchaea group</taxon>
        <taxon>Halobacteria</taxon>
        <taxon>Halobacteriales</taxon>
        <taxon>Haloferacaceae</taxon>
        <taxon>Halobaculum</taxon>
    </lineage>
</organism>